<dbReference type="GO" id="GO:0005246">
    <property type="term" value="F:calcium channel regulator activity"/>
    <property type="evidence" value="ECO:0007669"/>
    <property type="project" value="TreeGrafter"/>
</dbReference>
<dbReference type="GO" id="GO:0005886">
    <property type="term" value="C:plasma membrane"/>
    <property type="evidence" value="ECO:0007669"/>
    <property type="project" value="TreeGrafter"/>
</dbReference>
<dbReference type="AlphaFoldDB" id="A0A6V7V830"/>
<evidence type="ECO:0000256" key="2">
    <source>
        <dbReference type="ARBA" id="ARBA00022553"/>
    </source>
</evidence>
<feature type="compositionally biased region" description="Low complexity" evidence="3">
    <location>
        <begin position="7"/>
        <end position="18"/>
    </location>
</feature>
<dbReference type="GO" id="GO:0005525">
    <property type="term" value="F:GTP binding"/>
    <property type="evidence" value="ECO:0007669"/>
    <property type="project" value="InterPro"/>
</dbReference>
<proteinExistence type="inferred from homology"/>
<protein>
    <submittedName>
        <fullName evidence="4">Uncharacterized protein</fullName>
    </submittedName>
</protein>
<dbReference type="InterPro" id="IPR001806">
    <property type="entry name" value="Small_GTPase"/>
</dbReference>
<organism evidence="4 5">
    <name type="scientific">Meloidogyne enterolobii</name>
    <name type="common">Root-knot nematode worm</name>
    <name type="synonym">Meloidogyne mayaguensis</name>
    <dbReference type="NCBI Taxonomy" id="390850"/>
    <lineage>
        <taxon>Eukaryota</taxon>
        <taxon>Metazoa</taxon>
        <taxon>Ecdysozoa</taxon>
        <taxon>Nematoda</taxon>
        <taxon>Chromadorea</taxon>
        <taxon>Rhabditida</taxon>
        <taxon>Tylenchina</taxon>
        <taxon>Tylenchomorpha</taxon>
        <taxon>Tylenchoidea</taxon>
        <taxon>Meloidogynidae</taxon>
        <taxon>Meloidogyninae</taxon>
        <taxon>Meloidogyne</taxon>
    </lineage>
</organism>
<reference evidence="4 5" key="1">
    <citation type="submission" date="2020-08" db="EMBL/GenBank/DDBJ databases">
        <authorList>
            <person name="Koutsovoulos G."/>
            <person name="Danchin GJ E."/>
        </authorList>
    </citation>
    <scope>NUCLEOTIDE SEQUENCE [LARGE SCALE GENOMIC DNA]</scope>
</reference>
<dbReference type="PANTHER" id="PTHR45775:SF11">
    <property type="entry name" value="GTP-BINDING PROTEIN GEM"/>
    <property type="match status" value="1"/>
</dbReference>
<feature type="region of interest" description="Disordered" evidence="3">
    <location>
        <begin position="94"/>
        <end position="114"/>
    </location>
</feature>
<feature type="region of interest" description="Disordered" evidence="3">
    <location>
        <begin position="248"/>
        <end position="273"/>
    </location>
</feature>
<dbReference type="InterPro" id="IPR027417">
    <property type="entry name" value="P-loop_NTPase"/>
</dbReference>
<dbReference type="PROSITE" id="PS51421">
    <property type="entry name" value="RAS"/>
    <property type="match status" value="1"/>
</dbReference>
<evidence type="ECO:0000256" key="1">
    <source>
        <dbReference type="ARBA" id="ARBA00008846"/>
    </source>
</evidence>
<feature type="region of interest" description="Disordered" evidence="3">
    <location>
        <begin position="1"/>
        <end position="38"/>
    </location>
</feature>
<dbReference type="Pfam" id="PF00071">
    <property type="entry name" value="Ras"/>
    <property type="match status" value="1"/>
</dbReference>
<dbReference type="SMART" id="SM00173">
    <property type="entry name" value="RAS"/>
    <property type="match status" value="1"/>
</dbReference>
<evidence type="ECO:0000256" key="3">
    <source>
        <dbReference type="SAM" id="MobiDB-lite"/>
    </source>
</evidence>
<accession>A0A6V7V830</accession>
<dbReference type="Gene3D" id="3.40.50.300">
    <property type="entry name" value="P-loop containing nucleotide triphosphate hydrolases"/>
    <property type="match status" value="1"/>
</dbReference>
<evidence type="ECO:0000313" key="5">
    <source>
        <dbReference type="Proteomes" id="UP000580250"/>
    </source>
</evidence>
<name>A0A6V7V830_MELEN</name>
<dbReference type="SUPFAM" id="SSF52540">
    <property type="entry name" value="P-loop containing nucleoside triphosphate hydrolases"/>
    <property type="match status" value="1"/>
</dbReference>
<dbReference type="GO" id="GO:0003924">
    <property type="term" value="F:GTPase activity"/>
    <property type="evidence" value="ECO:0007669"/>
    <property type="project" value="InterPro"/>
</dbReference>
<gene>
    <name evidence="4" type="ORF">MENT_LOCUS22515</name>
</gene>
<feature type="compositionally biased region" description="Basic residues" evidence="3">
    <location>
        <begin position="20"/>
        <end position="30"/>
    </location>
</feature>
<dbReference type="Proteomes" id="UP000580250">
    <property type="component" value="Unassembled WGS sequence"/>
</dbReference>
<feature type="compositionally biased region" description="Low complexity" evidence="3">
    <location>
        <begin position="250"/>
        <end position="270"/>
    </location>
</feature>
<keyword evidence="2" id="KW-0597">Phosphoprotein</keyword>
<comment type="similarity">
    <text evidence="1">Belongs to the small GTPase superfamily. RGK family.</text>
</comment>
<dbReference type="OrthoDB" id="5239715at2759"/>
<dbReference type="PANTHER" id="PTHR45775">
    <property type="entry name" value="RAD, GEM/KIR FAMILY MEMBER 2, ISOFORM C"/>
    <property type="match status" value="1"/>
</dbReference>
<dbReference type="EMBL" id="CAJEWN010000177">
    <property type="protein sequence ID" value="CAD2171079.1"/>
    <property type="molecule type" value="Genomic_DNA"/>
</dbReference>
<dbReference type="PRINTS" id="PR00449">
    <property type="entry name" value="RASTRNSFRMNG"/>
</dbReference>
<comment type="caution">
    <text evidence="4">The sequence shown here is derived from an EMBL/GenBank/DDBJ whole genome shotgun (WGS) entry which is preliminary data.</text>
</comment>
<sequence length="539" mass="61594">MNKNINRPSSRSTSRCSRGQQKKSEKKQKQQHNQLKINKSHQLVNFWIPTSEKIVRKAYSSGGGGFVDDEENTKEEKEIYNNLLLFSSSMLQQPPHRSQSFRHRPRPNTLIKGRGGDFCGLTTTNLNNWQNIVDTAEIETTNDSTPERRRSTPTIHRRASLRGGSRFDTRLDTWPEPKQMSEAEERFLRLPDSADYTRVRQFNIDAKGAVISRGDSFRRKRNNLNNNNDYLNGNDKKINEKNEEQLNMANERSSTRTSSSSASGVNSTNRMESPEQNIGNYFVEGNNENNILSNYKICVLGEISVGKSSLIAQFISSSAFSDLEDYSGQDSRPDGSVSVNIGGHECELKFLEIDLQQNEILNDTSSSFLSNRDYHLFLIVYSIDRKTSFKIALKAIEQLRFNGCYSPIILVGNKADLERKRAVMENDVKNAMYTFDVAHFEISVALNHDVDDLLVGIVAQIKDSFKMNILTENENSKKKKSAKLSTQEFNLQKDEDFQAAIRRFSRRKKRQMHVNSMEETGKCLNLFTKLKIWRKGSCS</sequence>
<evidence type="ECO:0000313" key="4">
    <source>
        <dbReference type="EMBL" id="CAD2171079.1"/>
    </source>
</evidence>
<dbReference type="InterPro" id="IPR051641">
    <property type="entry name" value="RGK_GTP-binding_reg"/>
</dbReference>
<dbReference type="PROSITE" id="PS51419">
    <property type="entry name" value="RAB"/>
    <property type="match status" value="1"/>
</dbReference>
<dbReference type="SMART" id="SM00175">
    <property type="entry name" value="RAB"/>
    <property type="match status" value="1"/>
</dbReference>